<sequence>MCAAYGEERASRTRINPAVLILGFKIHRSLRMQQSNKPEEQSASILRSR</sequence>
<proteinExistence type="predicted"/>
<evidence type="ECO:0000313" key="1">
    <source>
        <dbReference type="EMBL" id="KAH0819698.1"/>
    </source>
</evidence>
<accession>A0A8J6LI20</accession>
<comment type="caution">
    <text evidence="1">The sequence shown here is derived from an EMBL/GenBank/DDBJ whole genome shotgun (WGS) entry which is preliminary data.</text>
</comment>
<keyword evidence="2" id="KW-1185">Reference proteome</keyword>
<dbReference type="EMBL" id="JABDTM020013933">
    <property type="protein sequence ID" value="KAH0819698.1"/>
    <property type="molecule type" value="Genomic_DNA"/>
</dbReference>
<gene>
    <name evidence="1" type="ORF">GEV33_003093</name>
</gene>
<organism evidence="1 2">
    <name type="scientific">Tenebrio molitor</name>
    <name type="common">Yellow mealworm beetle</name>
    <dbReference type="NCBI Taxonomy" id="7067"/>
    <lineage>
        <taxon>Eukaryota</taxon>
        <taxon>Metazoa</taxon>
        <taxon>Ecdysozoa</taxon>
        <taxon>Arthropoda</taxon>
        <taxon>Hexapoda</taxon>
        <taxon>Insecta</taxon>
        <taxon>Pterygota</taxon>
        <taxon>Neoptera</taxon>
        <taxon>Endopterygota</taxon>
        <taxon>Coleoptera</taxon>
        <taxon>Polyphaga</taxon>
        <taxon>Cucujiformia</taxon>
        <taxon>Tenebrionidae</taxon>
        <taxon>Tenebrio</taxon>
    </lineage>
</organism>
<dbReference type="AlphaFoldDB" id="A0A8J6LI20"/>
<evidence type="ECO:0000313" key="2">
    <source>
        <dbReference type="Proteomes" id="UP000719412"/>
    </source>
</evidence>
<protein>
    <submittedName>
        <fullName evidence="1">Uncharacterized protein</fullName>
    </submittedName>
</protein>
<reference evidence="1" key="2">
    <citation type="submission" date="2021-08" db="EMBL/GenBank/DDBJ databases">
        <authorList>
            <person name="Eriksson T."/>
        </authorList>
    </citation>
    <scope>NUCLEOTIDE SEQUENCE</scope>
    <source>
        <strain evidence="1">Stoneville</strain>
        <tissue evidence="1">Whole head</tissue>
    </source>
</reference>
<reference evidence="1" key="1">
    <citation type="journal article" date="2020" name="J Insects Food Feed">
        <title>The yellow mealworm (Tenebrio molitor) genome: a resource for the emerging insects as food and feed industry.</title>
        <authorList>
            <person name="Eriksson T."/>
            <person name="Andere A."/>
            <person name="Kelstrup H."/>
            <person name="Emery V."/>
            <person name="Picard C."/>
        </authorList>
    </citation>
    <scope>NUCLEOTIDE SEQUENCE</scope>
    <source>
        <strain evidence="1">Stoneville</strain>
        <tissue evidence="1">Whole head</tissue>
    </source>
</reference>
<name>A0A8J6LI20_TENMO</name>
<dbReference type="Proteomes" id="UP000719412">
    <property type="component" value="Unassembled WGS sequence"/>
</dbReference>